<evidence type="ECO:0000256" key="1">
    <source>
        <dbReference type="ARBA" id="ARBA00007748"/>
    </source>
</evidence>
<dbReference type="GO" id="GO:1901135">
    <property type="term" value="P:carbohydrate derivative metabolic process"/>
    <property type="evidence" value="ECO:0007669"/>
    <property type="project" value="InterPro"/>
</dbReference>
<dbReference type="HOGENOM" id="CLU_012520_0_0_9"/>
<dbReference type="KEGG" id="pce:PECL_39"/>
<evidence type="ECO:0000256" key="4">
    <source>
        <dbReference type="ARBA" id="ARBA00029292"/>
    </source>
</evidence>
<evidence type="ECO:0000259" key="5">
    <source>
        <dbReference type="PROSITE" id="PS51464"/>
    </source>
</evidence>
<organism evidence="6 7">
    <name type="scientific">Pediococcus claussenii (strain ATCC BAA-344 / DSM 14800 / JCM 18046 / KCTC 3811 / LMG 21948 / P06)</name>
    <dbReference type="NCBI Taxonomy" id="701521"/>
    <lineage>
        <taxon>Bacteria</taxon>
        <taxon>Bacillati</taxon>
        <taxon>Bacillota</taxon>
        <taxon>Bacilli</taxon>
        <taxon>Lactobacillales</taxon>
        <taxon>Lactobacillaceae</taxon>
        <taxon>Pediococcus</taxon>
    </lineage>
</organism>
<accession>G8PEB4</accession>
<evidence type="ECO:0000313" key="6">
    <source>
        <dbReference type="EMBL" id="AEV94375.1"/>
    </source>
</evidence>
<evidence type="ECO:0000256" key="2">
    <source>
        <dbReference type="ARBA" id="ARBA00022737"/>
    </source>
</evidence>
<dbReference type="InterPro" id="IPR001347">
    <property type="entry name" value="SIS_dom"/>
</dbReference>
<dbReference type="EMBL" id="CP003137">
    <property type="protein sequence ID" value="AEV94375.1"/>
    <property type="molecule type" value="Genomic_DNA"/>
</dbReference>
<sequence>MYNKTDEELTKLGAVITTNEIKQEPELWQEAFENYIAKKNEIDNFIEKITNEVTGRIRVIFTGAGSSAYVGDTAAPYLSENGDRKHFVFEAIDTTKIVSTPKQYLEANQPTILVSFARSGNSPESVATVDIAEKMVKKLWQLTITCAPEGKLAQHAESDDHNLVLLQPALSNDKGFAMTGSFSCMLLTTLLVFDTKHTDEEKSQYVKQISSMGREVIKRENEIQKLVDLDFDRLVYLGSGALGGLTREAQLKVLELTAGQKATVFDTSMGFRHGPKSFINEKTLLFDFISNDAYSRQYDIDILDEVAGDKIALSTMGVGVKSKQNFENDNFVFEEGTDSIPDGYMAFPDIMFAQTLALLTSIKVKNTPDTPSATGTVNRVVKGVTIHDFE</sequence>
<dbReference type="CDD" id="cd05008">
    <property type="entry name" value="SIS_GlmS_GlmD_1"/>
    <property type="match status" value="1"/>
</dbReference>
<dbReference type="GO" id="GO:0005886">
    <property type="term" value="C:plasma membrane"/>
    <property type="evidence" value="ECO:0007669"/>
    <property type="project" value="TreeGrafter"/>
</dbReference>
<evidence type="ECO:0000313" key="7">
    <source>
        <dbReference type="Proteomes" id="UP000005444"/>
    </source>
</evidence>
<keyword evidence="3" id="KW-0378">Hydrolase</keyword>
<comment type="similarity">
    <text evidence="1">Belongs to the SIS family. AgaS subfamily.</text>
</comment>
<dbReference type="GO" id="GO:0016853">
    <property type="term" value="F:isomerase activity"/>
    <property type="evidence" value="ECO:0007669"/>
    <property type="project" value="UniProtKB-KW"/>
</dbReference>
<dbReference type="SUPFAM" id="SSF53697">
    <property type="entry name" value="SIS domain"/>
    <property type="match status" value="1"/>
</dbReference>
<dbReference type="Gene3D" id="3.40.50.10490">
    <property type="entry name" value="Glucose-6-phosphate isomerase like protein, domain 1"/>
    <property type="match status" value="2"/>
</dbReference>
<dbReference type="Pfam" id="PF01380">
    <property type="entry name" value="SIS"/>
    <property type="match status" value="1"/>
</dbReference>
<dbReference type="InterPro" id="IPR050303">
    <property type="entry name" value="GatZ_KbaZ_carbometab"/>
</dbReference>
<proteinExistence type="inferred from homology"/>
<feature type="domain" description="SIS" evidence="5">
    <location>
        <begin position="45"/>
        <end position="202"/>
    </location>
</feature>
<gene>
    <name evidence="6" type="primary">agaS</name>
    <name evidence="6" type="ordered locus">PECL_39</name>
</gene>
<dbReference type="PATRIC" id="fig|701521.8.peg.38"/>
<keyword evidence="2" id="KW-0677">Repeat</keyword>
<dbReference type="RefSeq" id="WP_014214573.1">
    <property type="nucleotide sequence ID" value="NC_016605.1"/>
</dbReference>
<dbReference type="InterPro" id="IPR046348">
    <property type="entry name" value="SIS_dom_sf"/>
</dbReference>
<keyword evidence="7" id="KW-1185">Reference proteome</keyword>
<evidence type="ECO:0000256" key="3">
    <source>
        <dbReference type="ARBA" id="ARBA00022801"/>
    </source>
</evidence>
<dbReference type="PANTHER" id="PTHR32502">
    <property type="entry name" value="N-ACETYLGALACTOSAMINE PERMEASE II COMPONENT-RELATED"/>
    <property type="match status" value="1"/>
</dbReference>
<dbReference type="GO" id="GO:0016787">
    <property type="term" value="F:hydrolase activity"/>
    <property type="evidence" value="ECO:0007669"/>
    <property type="project" value="UniProtKB-KW"/>
</dbReference>
<protein>
    <submittedName>
        <fullName evidence="6">Sugar isomerase domain protein AgaS</fullName>
    </submittedName>
</protein>
<dbReference type="STRING" id="701521.PECL_39"/>
<dbReference type="Proteomes" id="UP000005444">
    <property type="component" value="Chromosome"/>
</dbReference>
<dbReference type="InterPro" id="IPR035466">
    <property type="entry name" value="GlmS/AgaS_SIS"/>
</dbReference>
<dbReference type="PROSITE" id="PS51464">
    <property type="entry name" value="SIS"/>
    <property type="match status" value="1"/>
</dbReference>
<dbReference type="GO" id="GO:0097367">
    <property type="term" value="F:carbohydrate derivative binding"/>
    <property type="evidence" value="ECO:0007669"/>
    <property type="project" value="InterPro"/>
</dbReference>
<dbReference type="CDD" id="cd05010">
    <property type="entry name" value="SIS_AgaS_like"/>
    <property type="match status" value="1"/>
</dbReference>
<name>G8PEB4_PEDCP</name>
<dbReference type="InterPro" id="IPR035464">
    <property type="entry name" value="SIS_AgaS"/>
</dbReference>
<dbReference type="eggNOG" id="COG2222">
    <property type="taxonomic scope" value="Bacteria"/>
</dbReference>
<comment type="catalytic activity">
    <reaction evidence="4">
        <text>D-galactosamine 6-phosphate + H2O = D-tagatopyranose 1-phosphate + NH4(+)</text>
        <dbReference type="Rhea" id="RHEA:47680"/>
        <dbReference type="ChEBI" id="CHEBI:15377"/>
        <dbReference type="ChEBI" id="CHEBI:28938"/>
        <dbReference type="ChEBI" id="CHEBI:71674"/>
        <dbReference type="ChEBI" id="CHEBI:138150"/>
    </reaction>
</comment>
<dbReference type="AlphaFoldDB" id="G8PEB4"/>
<dbReference type="GO" id="GO:0009401">
    <property type="term" value="P:phosphoenolpyruvate-dependent sugar phosphotransferase system"/>
    <property type="evidence" value="ECO:0007669"/>
    <property type="project" value="TreeGrafter"/>
</dbReference>
<keyword evidence="6" id="KW-0413">Isomerase</keyword>
<reference evidence="6 7" key="1">
    <citation type="journal article" date="2012" name="J. Bacteriol.">
        <title>Complete Genome Sequence of the Beer Spoilage Organism Pediococcus claussenii ATCC BAA-344T.</title>
        <authorList>
            <person name="Pittet V."/>
            <person name="Abegunde T."/>
            <person name="Marfleet T."/>
            <person name="Haakensen M."/>
            <person name="Morrow K."/>
            <person name="Jayaprakash T."/>
            <person name="Schroeder K."/>
            <person name="Trost B."/>
            <person name="Byrns S."/>
            <person name="Bergsveinson J."/>
            <person name="Kusalik A."/>
            <person name="Ziola B."/>
        </authorList>
    </citation>
    <scope>NUCLEOTIDE SEQUENCE [LARGE SCALE GENOMIC DNA]</scope>
    <source>
        <strain evidence="6 7">ATCC BAA-344</strain>
    </source>
</reference>
<dbReference type="PANTHER" id="PTHR32502:SF3">
    <property type="entry name" value="D-GALACTOSAMINE-6-PHOSPHATE DEAMINASE AGAS-RELATED"/>
    <property type="match status" value="1"/>
</dbReference>